<organism evidence="6 7">
    <name type="scientific">Pectobacterium odoriferum</name>
    <dbReference type="NCBI Taxonomy" id="78398"/>
    <lineage>
        <taxon>Bacteria</taxon>
        <taxon>Pseudomonadati</taxon>
        <taxon>Pseudomonadota</taxon>
        <taxon>Gammaproteobacteria</taxon>
        <taxon>Enterobacterales</taxon>
        <taxon>Pectobacteriaceae</taxon>
        <taxon>Pectobacterium</taxon>
    </lineage>
</organism>
<dbReference type="FunFam" id="1.10.1200.10:FF:000005">
    <property type="entry name" value="Nonribosomal peptide synthetase 1"/>
    <property type="match status" value="1"/>
</dbReference>
<dbReference type="PANTHER" id="PTHR45527:SF1">
    <property type="entry name" value="FATTY ACID SYNTHASE"/>
    <property type="match status" value="1"/>
</dbReference>
<dbReference type="InterPro" id="IPR001242">
    <property type="entry name" value="Condensation_dom"/>
</dbReference>
<comment type="similarity">
    <text evidence="2">Belongs to the ATP-dependent AMP-binding enzyme family.</text>
</comment>
<dbReference type="InterPro" id="IPR009081">
    <property type="entry name" value="PP-bd_ACP"/>
</dbReference>
<dbReference type="Pfam" id="PF00501">
    <property type="entry name" value="AMP-binding"/>
    <property type="match status" value="1"/>
</dbReference>
<protein>
    <recommendedName>
        <fullName evidence="5">Carrier domain-containing protein</fullName>
    </recommendedName>
</protein>
<dbReference type="EMBL" id="MTAO01000028">
    <property type="protein sequence ID" value="POE22525.1"/>
    <property type="molecule type" value="Genomic_DNA"/>
</dbReference>
<evidence type="ECO:0000256" key="2">
    <source>
        <dbReference type="ARBA" id="ARBA00006432"/>
    </source>
</evidence>
<dbReference type="NCBIfam" id="TIGR01733">
    <property type="entry name" value="AA-adenyl-dom"/>
    <property type="match status" value="1"/>
</dbReference>
<evidence type="ECO:0000313" key="6">
    <source>
        <dbReference type="EMBL" id="POE22525.1"/>
    </source>
</evidence>
<dbReference type="Gene3D" id="1.10.1200.10">
    <property type="entry name" value="ACP-like"/>
    <property type="match status" value="1"/>
</dbReference>
<dbReference type="InterPro" id="IPR000873">
    <property type="entry name" value="AMP-dep_synth/lig_dom"/>
</dbReference>
<dbReference type="InterPro" id="IPR001031">
    <property type="entry name" value="Thioesterase"/>
</dbReference>
<evidence type="ECO:0000256" key="4">
    <source>
        <dbReference type="ARBA" id="ARBA00022553"/>
    </source>
</evidence>
<dbReference type="Gene3D" id="3.30.559.30">
    <property type="entry name" value="Nonribosomal peptide synthetase, condensation domain"/>
    <property type="match status" value="1"/>
</dbReference>
<dbReference type="Proteomes" id="UP000237274">
    <property type="component" value="Unassembled WGS sequence"/>
</dbReference>
<evidence type="ECO:0000256" key="1">
    <source>
        <dbReference type="ARBA" id="ARBA00001957"/>
    </source>
</evidence>
<dbReference type="InterPro" id="IPR020845">
    <property type="entry name" value="AMP-binding_CS"/>
</dbReference>
<dbReference type="PROSITE" id="PS00455">
    <property type="entry name" value="AMP_BINDING"/>
    <property type="match status" value="1"/>
</dbReference>
<dbReference type="FunFam" id="2.30.38.10:FF:000001">
    <property type="entry name" value="Non-ribosomal peptide synthetase PvdI"/>
    <property type="match status" value="1"/>
</dbReference>
<dbReference type="Pfam" id="PF00975">
    <property type="entry name" value="Thioesterase"/>
    <property type="match status" value="2"/>
</dbReference>
<gene>
    <name evidence="6" type="ORF">BV926_21965</name>
</gene>
<dbReference type="FunFam" id="3.40.50.980:FF:000001">
    <property type="entry name" value="Non-ribosomal peptide synthetase"/>
    <property type="match status" value="1"/>
</dbReference>
<dbReference type="Gene3D" id="3.30.559.10">
    <property type="entry name" value="Chloramphenicol acetyltransferase-like domain"/>
    <property type="match status" value="1"/>
</dbReference>
<keyword evidence="4" id="KW-0597">Phosphoprotein</keyword>
<dbReference type="Pfam" id="PF00550">
    <property type="entry name" value="PP-binding"/>
    <property type="match status" value="1"/>
</dbReference>
<comment type="cofactor">
    <cofactor evidence="1">
        <name>pantetheine 4'-phosphate</name>
        <dbReference type="ChEBI" id="CHEBI:47942"/>
    </cofactor>
</comment>
<keyword evidence="3" id="KW-0596">Phosphopantetheine</keyword>
<dbReference type="InterPro" id="IPR020802">
    <property type="entry name" value="TesA-like"/>
</dbReference>
<evidence type="ECO:0000259" key="5">
    <source>
        <dbReference type="PROSITE" id="PS50075"/>
    </source>
</evidence>
<dbReference type="PROSITE" id="PS50075">
    <property type="entry name" value="CARRIER"/>
    <property type="match status" value="1"/>
</dbReference>
<accession>A0ABD6VIU8</accession>
<dbReference type="Pfam" id="PF00668">
    <property type="entry name" value="Condensation"/>
    <property type="match status" value="1"/>
</dbReference>
<name>A0ABD6VIU8_9GAMM</name>
<dbReference type="SMART" id="SM00824">
    <property type="entry name" value="PKS_TE"/>
    <property type="match status" value="1"/>
</dbReference>
<dbReference type="GO" id="GO:0043041">
    <property type="term" value="P:amino acid activation for nonribosomal peptide biosynthetic process"/>
    <property type="evidence" value="ECO:0007669"/>
    <property type="project" value="UniProtKB-ARBA"/>
</dbReference>
<dbReference type="CDD" id="cd12117">
    <property type="entry name" value="A_NRPS_Srf_like"/>
    <property type="match status" value="1"/>
</dbReference>
<dbReference type="SUPFAM" id="SSF56801">
    <property type="entry name" value="Acetyl-CoA synthetase-like"/>
    <property type="match status" value="1"/>
</dbReference>
<dbReference type="SUPFAM" id="SSF47336">
    <property type="entry name" value="ACP-like"/>
    <property type="match status" value="1"/>
</dbReference>
<proteinExistence type="inferred from homology"/>
<dbReference type="InterPro" id="IPR023213">
    <property type="entry name" value="CAT-like_dom_sf"/>
</dbReference>
<feature type="domain" description="Carrier" evidence="5">
    <location>
        <begin position="685"/>
        <end position="759"/>
    </location>
</feature>
<dbReference type="FunFam" id="3.30.300.30:FF:000010">
    <property type="entry name" value="Enterobactin synthetase component F"/>
    <property type="match status" value="1"/>
</dbReference>
<dbReference type="PANTHER" id="PTHR45527">
    <property type="entry name" value="NONRIBOSOMAL PEPTIDE SYNTHETASE"/>
    <property type="match status" value="1"/>
</dbReference>
<dbReference type="GO" id="GO:0044550">
    <property type="term" value="P:secondary metabolite biosynthetic process"/>
    <property type="evidence" value="ECO:0007669"/>
    <property type="project" value="UniProtKB-ARBA"/>
</dbReference>
<dbReference type="Gene3D" id="3.30.300.30">
    <property type="match status" value="1"/>
</dbReference>
<dbReference type="InterPro" id="IPR036736">
    <property type="entry name" value="ACP-like_sf"/>
</dbReference>
<dbReference type="SUPFAM" id="SSF53474">
    <property type="entry name" value="alpha/beta-Hydrolases"/>
    <property type="match status" value="2"/>
</dbReference>
<dbReference type="Gene3D" id="3.40.50.1820">
    <property type="entry name" value="alpha/beta hydrolase"/>
    <property type="match status" value="2"/>
</dbReference>
<dbReference type="InterPro" id="IPR029058">
    <property type="entry name" value="AB_hydrolase_fold"/>
</dbReference>
<dbReference type="InterPro" id="IPR010071">
    <property type="entry name" value="AA_adenyl_dom"/>
</dbReference>
<evidence type="ECO:0000256" key="3">
    <source>
        <dbReference type="ARBA" id="ARBA00022450"/>
    </source>
</evidence>
<sequence length="1305" mass="143591">MFVNTQALRVDLSASPDTGALLAQVKTASLAAQSHADIPFEQVVEAVAPARSLSYSPLFQVMFTLQNMPDNTAELDGVTLSSLSVETTTSQCDLSLELYEREGQIGGRLQYATMLFDEGTVRRYLGYWQALLRGMTDNADQPVRSLPILPEAERRQVLIDFNQTSADYPSTACIHSLFEARAKANPDALALIDGDRRLSYGELNRQADRLARWLAECGVRRESRVAIALERGVDLIVAILSTLKAGGAYVPLDPSYPQERLHFIVADSTPQVLITDTPSHAAFSILPAELIVLDVDIVRPWDEADSDADEMPMSAAVNASTLAYIMYTSGSTGRPKGVMVQHGSVVKLALNNGYADFRADDRIACLANPAFDASTMELWGALLNGGSIAIFSRDTVLDARLFGAQLREQRVSILFMTTALFNQYAHALQDYLPSLRYLLVGGESLDLGFIRHTLRHGAPQNFMHVYGPTETTTFATAYRMNETDPDSPCMPIGRPIANTVVYLLDGHKQPVPIGVTGEVYIGGSGVARGYLNLPEQTAERFLSDPFAVEVGARMYRTGDLARWRVDGTLEFQGRNDFQVKIRGFRIELGEIESALQACNGVTQAVVAARNSGADKQLVAYYTADDGVEICAGELKAQLGARLPAYMVPAAYVKLETIPLTANGKVDHKALPTPDEYALARGDYEAPQGREEQILAVIWQNLLGVEQVSRHDDFFALGGHSLLAVRFINEARKQEIYLTLSSLFAAPQLRLLAEKIQRGDAQNVHDRAVAFRASGSQRPLFIVPEASAEMLYGPLLASCIDSDIPVYGLMGPDRNLPTFKTLEGAAARYVGIIRSTQPQGPYRLLGWSFGGTLAYEIAAQLLGQDQQIEFLGMLDTRLPERDDGHIVPMDELFALSDDEAMIDFLIRGDIEAIVGADCLERSGRPVNWREHYQLGQKMGMLPAGWSPDYYQNWIHHRLDLLRVKYHVPTLPVNLDLFIAQDEPNDGGQYLGWDRVLPCEAIRLFSLHGEHRMLVSEPYVRETGKMVSEAIQARSQGRIAVSDARDDGHEPIVPLQTGERNSPTLLCVHGAGDNVFAFIDLVKSVVSDWTVLGLQARGLWGDDVPHSSVESAAEHYFQALRRQTLSSPLYLLGHSFGGWVALELATKLEAEGIAVASLVLADSDAPTGDAREYTDLQTLVELVELFEMQGCRLGLDAASLDGMTHSQRLVALHRSLIAQGLMPENTRLSVVEGIFRVFSTNIRTRYAPSRLPAVTPYLILACDADNEQLQGWQALFPQLRYARSEGNHTQLLKSPCSALLVEALLQK</sequence>
<dbReference type="InterPro" id="IPR025110">
    <property type="entry name" value="AMP-bd_C"/>
</dbReference>
<dbReference type="InterPro" id="IPR045851">
    <property type="entry name" value="AMP-bd_C_sf"/>
</dbReference>
<dbReference type="Pfam" id="PF13193">
    <property type="entry name" value="AMP-binding_C"/>
    <property type="match status" value="1"/>
</dbReference>
<reference evidence="6 7" key="1">
    <citation type="submission" date="2017-01" db="EMBL/GenBank/DDBJ databases">
        <title>Comparative Genomics of 38 Pectobacterium strains comprising three species revealed the characteristics of Pectobacterium carotovorum.</title>
        <authorList>
            <person name="Xie H."/>
            <person name="Ma Y."/>
            <person name="Li X."/>
        </authorList>
    </citation>
    <scope>NUCLEOTIDE SEQUENCE [LARGE SCALE GENOMIC DNA]</scope>
    <source>
        <strain evidence="6 7">Q142</strain>
    </source>
</reference>
<dbReference type="Gene3D" id="2.30.38.10">
    <property type="entry name" value="Luciferase, Domain 3"/>
    <property type="match status" value="1"/>
</dbReference>
<comment type="caution">
    <text evidence="6">The sequence shown here is derived from an EMBL/GenBank/DDBJ whole genome shotgun (WGS) entry which is preliminary data.</text>
</comment>
<dbReference type="Gene3D" id="3.40.50.980">
    <property type="match status" value="2"/>
</dbReference>
<dbReference type="SUPFAM" id="SSF52777">
    <property type="entry name" value="CoA-dependent acyltransferases"/>
    <property type="match status" value="1"/>
</dbReference>
<evidence type="ECO:0000313" key="7">
    <source>
        <dbReference type="Proteomes" id="UP000237274"/>
    </source>
</evidence>
<dbReference type="FunFam" id="3.40.50.12780:FF:000012">
    <property type="entry name" value="Non-ribosomal peptide synthetase"/>
    <property type="match status" value="1"/>
</dbReference>